<organism evidence="1 2">
    <name type="scientific">Lupinus albus</name>
    <name type="common">White lupine</name>
    <name type="synonym">Lupinus termis</name>
    <dbReference type="NCBI Taxonomy" id="3870"/>
    <lineage>
        <taxon>Eukaryota</taxon>
        <taxon>Viridiplantae</taxon>
        <taxon>Streptophyta</taxon>
        <taxon>Embryophyta</taxon>
        <taxon>Tracheophyta</taxon>
        <taxon>Spermatophyta</taxon>
        <taxon>Magnoliopsida</taxon>
        <taxon>eudicotyledons</taxon>
        <taxon>Gunneridae</taxon>
        <taxon>Pentapetalae</taxon>
        <taxon>rosids</taxon>
        <taxon>fabids</taxon>
        <taxon>Fabales</taxon>
        <taxon>Fabaceae</taxon>
        <taxon>Papilionoideae</taxon>
        <taxon>50 kb inversion clade</taxon>
        <taxon>genistoids sensu lato</taxon>
        <taxon>core genistoids</taxon>
        <taxon>Genisteae</taxon>
        <taxon>Lupinus</taxon>
    </lineage>
</organism>
<dbReference type="Proteomes" id="UP000447434">
    <property type="component" value="Chromosome 5"/>
</dbReference>
<gene>
    <name evidence="1" type="ORF">Lalb_Chr05g0227081</name>
</gene>
<keyword evidence="2" id="KW-1185">Reference proteome</keyword>
<dbReference type="AlphaFoldDB" id="A0A6A4QLF5"/>
<accession>A0A6A4QLF5</accession>
<protein>
    <submittedName>
        <fullName evidence="1">Uncharacterized protein</fullName>
    </submittedName>
</protein>
<evidence type="ECO:0000313" key="1">
    <source>
        <dbReference type="EMBL" id="KAE9614359.1"/>
    </source>
</evidence>
<reference evidence="2" key="1">
    <citation type="journal article" date="2020" name="Nat. Commun.">
        <title>Genome sequence of the cluster root forming white lupin.</title>
        <authorList>
            <person name="Hufnagel B."/>
            <person name="Marques A."/>
            <person name="Soriano A."/>
            <person name="Marques L."/>
            <person name="Divol F."/>
            <person name="Doumas P."/>
            <person name="Sallet E."/>
            <person name="Mancinotti D."/>
            <person name="Carrere S."/>
            <person name="Marande W."/>
            <person name="Arribat S."/>
            <person name="Keller J."/>
            <person name="Huneau C."/>
            <person name="Blein T."/>
            <person name="Aime D."/>
            <person name="Laguerre M."/>
            <person name="Taylor J."/>
            <person name="Schubert V."/>
            <person name="Nelson M."/>
            <person name="Geu-Flores F."/>
            <person name="Crespi M."/>
            <person name="Gallardo-Guerrero K."/>
            <person name="Delaux P.-M."/>
            <person name="Salse J."/>
            <person name="Berges H."/>
            <person name="Guyot R."/>
            <person name="Gouzy J."/>
            <person name="Peret B."/>
        </authorList>
    </citation>
    <scope>NUCLEOTIDE SEQUENCE [LARGE SCALE GENOMIC DNA]</scope>
    <source>
        <strain evidence="2">cv. Amiga</strain>
    </source>
</reference>
<sequence length="64" mass="7390">MKKMKEEVNHSFLHINKKKSVLKNYVETKKVNLNIIHYYGNFLLLADSTPGSIPAIVYVSVLRN</sequence>
<comment type="caution">
    <text evidence="1">The sequence shown here is derived from an EMBL/GenBank/DDBJ whole genome shotgun (WGS) entry which is preliminary data.</text>
</comment>
<dbReference type="EMBL" id="WOCE01000005">
    <property type="protein sequence ID" value="KAE9614359.1"/>
    <property type="molecule type" value="Genomic_DNA"/>
</dbReference>
<evidence type="ECO:0000313" key="2">
    <source>
        <dbReference type="Proteomes" id="UP000447434"/>
    </source>
</evidence>
<name>A0A6A4QLF5_LUPAL</name>
<proteinExistence type="predicted"/>